<dbReference type="EMBL" id="JXTB01000057">
    <property type="protein sequence ID" value="PON69224.1"/>
    <property type="molecule type" value="Genomic_DNA"/>
</dbReference>
<evidence type="ECO:0000313" key="1">
    <source>
        <dbReference type="EMBL" id="PON69224.1"/>
    </source>
</evidence>
<reference evidence="2" key="1">
    <citation type="submission" date="2016-06" db="EMBL/GenBank/DDBJ databases">
        <title>Parallel loss of symbiosis genes in relatives of nitrogen-fixing non-legume Parasponia.</title>
        <authorList>
            <person name="Van Velzen R."/>
            <person name="Holmer R."/>
            <person name="Bu F."/>
            <person name="Rutten L."/>
            <person name="Van Zeijl A."/>
            <person name="Liu W."/>
            <person name="Santuari L."/>
            <person name="Cao Q."/>
            <person name="Sharma T."/>
            <person name="Shen D."/>
            <person name="Roswanjaya Y."/>
            <person name="Wardhani T."/>
            <person name="Kalhor M.S."/>
            <person name="Jansen J."/>
            <person name="Van den Hoogen J."/>
            <person name="Gungor B."/>
            <person name="Hartog M."/>
            <person name="Hontelez J."/>
            <person name="Verver J."/>
            <person name="Yang W.-C."/>
            <person name="Schijlen E."/>
            <person name="Repin R."/>
            <person name="Schilthuizen M."/>
            <person name="Schranz E."/>
            <person name="Heidstra R."/>
            <person name="Miyata K."/>
            <person name="Fedorova E."/>
            <person name="Kohlen W."/>
            <person name="Bisseling T."/>
            <person name="Smit S."/>
            <person name="Geurts R."/>
        </authorList>
    </citation>
    <scope>NUCLEOTIDE SEQUENCE [LARGE SCALE GENOMIC DNA]</scope>
    <source>
        <strain evidence="2">cv. WU1-14</strain>
    </source>
</reference>
<organism evidence="1 2">
    <name type="scientific">Parasponia andersonii</name>
    <name type="common">Sponia andersonii</name>
    <dbReference type="NCBI Taxonomy" id="3476"/>
    <lineage>
        <taxon>Eukaryota</taxon>
        <taxon>Viridiplantae</taxon>
        <taxon>Streptophyta</taxon>
        <taxon>Embryophyta</taxon>
        <taxon>Tracheophyta</taxon>
        <taxon>Spermatophyta</taxon>
        <taxon>Magnoliopsida</taxon>
        <taxon>eudicotyledons</taxon>
        <taxon>Gunneridae</taxon>
        <taxon>Pentapetalae</taxon>
        <taxon>rosids</taxon>
        <taxon>fabids</taxon>
        <taxon>Rosales</taxon>
        <taxon>Cannabaceae</taxon>
        <taxon>Parasponia</taxon>
    </lineage>
</organism>
<sequence>MLSTVPLEYSCLMTSSSLTCIYSLPLTSAVVEIVEEREFLAGLGQLGFGEKDEEMVVSLVEMGVDLEEVSRVNRV</sequence>
<accession>A0A2P5D7G1</accession>
<dbReference type="Proteomes" id="UP000237105">
    <property type="component" value="Unassembled WGS sequence"/>
</dbReference>
<proteinExistence type="predicted"/>
<dbReference type="AlphaFoldDB" id="A0A2P5D7G1"/>
<comment type="caution">
    <text evidence="1">The sequence shown here is derived from an EMBL/GenBank/DDBJ whole genome shotgun (WGS) entry which is preliminary data.</text>
</comment>
<name>A0A2P5D7G1_PARAD</name>
<gene>
    <name evidence="1" type="ORF">PanWU01x14_089470</name>
</gene>
<protein>
    <submittedName>
        <fullName evidence="1">Uncharacterized protein</fullName>
    </submittedName>
</protein>
<keyword evidence="2" id="KW-1185">Reference proteome</keyword>
<evidence type="ECO:0000313" key="2">
    <source>
        <dbReference type="Proteomes" id="UP000237105"/>
    </source>
</evidence>